<sequence>MSASMLVRRESLALGASRASRTGGVLSRPVAFGPTRRVVLARAEGDSTSADEATDVDEEAVVGDVSAGELLDDVVLEAEAVANIEMGDEERTAIYAAAQYVTRYSDEVLAEADMEGDELSPVAGIKKRADTALDRLLTSHADEHVDAISALAGDDATEVEGVEDKQGPDGFRKYDEDVVSGVSEKTRAEIASYKLTKTELANLVPEDWDTINVDWFSSKREENIPLPEYKLSFVWTERNIAVAVDQVYSRGQVSPLTEFFFWPRKDAWEELRLALEARPWISERDKVILLNRTTEVINFWQQDSETKPTLEEVKAEFPDCAFMGTSTPAPAPATA</sequence>
<keyword evidence="4" id="KW-0687">Ribonucleoprotein</keyword>
<evidence type="ECO:0000313" key="6">
    <source>
        <dbReference type="EMBL" id="CAD8292492.1"/>
    </source>
</evidence>
<proteinExistence type="inferred from homology"/>
<name>A0A7R9YWM7_9CHLO</name>
<evidence type="ECO:0000256" key="2">
    <source>
        <dbReference type="ARBA" id="ARBA00011458"/>
    </source>
</evidence>
<evidence type="ECO:0000256" key="3">
    <source>
        <dbReference type="ARBA" id="ARBA00022980"/>
    </source>
</evidence>
<accession>A0A7R9YWM7</accession>
<evidence type="ECO:0000256" key="1">
    <source>
        <dbReference type="ARBA" id="ARBA00008561"/>
    </source>
</evidence>
<dbReference type="PANTHER" id="PTHR35108:SF1">
    <property type="entry name" value="OS04G0461100 PROTEIN"/>
    <property type="match status" value="1"/>
</dbReference>
<comment type="similarity">
    <text evidence="1">Belongs to the chloroplast-specific ribosomal protein cS23 family.</text>
</comment>
<evidence type="ECO:0000256" key="4">
    <source>
        <dbReference type="ARBA" id="ARBA00023274"/>
    </source>
</evidence>
<comment type="subunit">
    <text evidence="2">Part of the 30S ribosomal subunit.</text>
</comment>
<dbReference type="InterPro" id="IPR038447">
    <property type="entry name" value="PSRP-3/Ycf65_sf"/>
</dbReference>
<dbReference type="Pfam" id="PF04839">
    <property type="entry name" value="PSRP-3_Ycf65"/>
    <property type="match status" value="1"/>
</dbReference>
<dbReference type="GO" id="GO:0006412">
    <property type="term" value="P:translation"/>
    <property type="evidence" value="ECO:0007669"/>
    <property type="project" value="InterPro"/>
</dbReference>
<dbReference type="GO" id="GO:0005840">
    <property type="term" value="C:ribosome"/>
    <property type="evidence" value="ECO:0007669"/>
    <property type="project" value="UniProtKB-KW"/>
</dbReference>
<dbReference type="InterPro" id="IPR006924">
    <property type="entry name" value="Ribosomal_cS23-like"/>
</dbReference>
<keyword evidence="3" id="KW-0689">Ribosomal protein</keyword>
<dbReference type="Gene3D" id="3.30.390.140">
    <property type="match status" value="1"/>
</dbReference>
<dbReference type="GO" id="GO:1990904">
    <property type="term" value="C:ribonucleoprotein complex"/>
    <property type="evidence" value="ECO:0007669"/>
    <property type="project" value="UniProtKB-KW"/>
</dbReference>
<gene>
    <name evidence="6" type="ORF">CEUR00632_LOCUS11506</name>
</gene>
<reference evidence="6" key="1">
    <citation type="submission" date="2021-01" db="EMBL/GenBank/DDBJ databases">
        <authorList>
            <person name="Corre E."/>
            <person name="Pelletier E."/>
            <person name="Niang G."/>
            <person name="Scheremetjew M."/>
            <person name="Finn R."/>
            <person name="Kale V."/>
            <person name="Holt S."/>
            <person name="Cochrane G."/>
            <person name="Meng A."/>
            <person name="Brown T."/>
            <person name="Cohen L."/>
        </authorList>
    </citation>
    <scope>NUCLEOTIDE SEQUENCE</scope>
    <source>
        <strain evidence="6">CCMP219</strain>
    </source>
</reference>
<protein>
    <recommendedName>
        <fullName evidence="5">30S ribosomal protein 3, chloroplastic</fullName>
    </recommendedName>
</protein>
<evidence type="ECO:0000256" key="5">
    <source>
        <dbReference type="ARBA" id="ARBA00035379"/>
    </source>
</evidence>
<dbReference type="PANTHER" id="PTHR35108">
    <property type="entry name" value="30S RIBOSOMAL PROTEIN 3, CHLOROPLASTIC"/>
    <property type="match status" value="1"/>
</dbReference>
<organism evidence="6">
    <name type="scientific">Chlamydomonas euryale</name>
    <dbReference type="NCBI Taxonomy" id="1486919"/>
    <lineage>
        <taxon>Eukaryota</taxon>
        <taxon>Viridiplantae</taxon>
        <taxon>Chlorophyta</taxon>
        <taxon>core chlorophytes</taxon>
        <taxon>Chlorophyceae</taxon>
        <taxon>CS clade</taxon>
        <taxon>Chlamydomonadales</taxon>
        <taxon>Chlamydomonadaceae</taxon>
        <taxon>Chlamydomonas</taxon>
    </lineage>
</organism>
<dbReference type="AlphaFoldDB" id="A0A7R9YWM7"/>
<dbReference type="GO" id="GO:0003735">
    <property type="term" value="F:structural constituent of ribosome"/>
    <property type="evidence" value="ECO:0007669"/>
    <property type="project" value="InterPro"/>
</dbReference>
<dbReference type="EMBL" id="HBEC01025087">
    <property type="protein sequence ID" value="CAD8292492.1"/>
    <property type="molecule type" value="Transcribed_RNA"/>
</dbReference>